<evidence type="ECO:0000256" key="6">
    <source>
        <dbReference type="ARBA" id="ARBA00023136"/>
    </source>
</evidence>
<dbReference type="Proteomes" id="UP000004728">
    <property type="component" value="Unassembled WGS sequence"/>
</dbReference>
<name>F1ZBH1_9SPHN</name>
<comment type="subcellular location">
    <subcellularLocation>
        <location evidence="1 8">Cell outer membrane</location>
        <topology evidence="1 8">Multi-pass membrane protein</topology>
    </subcellularLocation>
</comment>
<dbReference type="GO" id="GO:0009279">
    <property type="term" value="C:cell outer membrane"/>
    <property type="evidence" value="ECO:0007669"/>
    <property type="project" value="UniProtKB-SubCell"/>
</dbReference>
<dbReference type="Gene3D" id="2.40.170.20">
    <property type="entry name" value="TonB-dependent receptor, beta-barrel domain"/>
    <property type="match status" value="1"/>
</dbReference>
<dbReference type="PANTHER" id="PTHR47234:SF3">
    <property type="entry name" value="SECRETIN_TONB SHORT N-TERMINAL DOMAIN-CONTAINING PROTEIN"/>
    <property type="match status" value="1"/>
</dbReference>
<dbReference type="InterPro" id="IPR039426">
    <property type="entry name" value="TonB-dep_rcpt-like"/>
</dbReference>
<evidence type="ECO:0000259" key="12">
    <source>
        <dbReference type="Pfam" id="PF07715"/>
    </source>
</evidence>
<dbReference type="PANTHER" id="PTHR47234">
    <property type="match status" value="1"/>
</dbReference>
<accession>F1ZBH1</accession>
<evidence type="ECO:0000259" key="11">
    <source>
        <dbReference type="Pfam" id="PF00593"/>
    </source>
</evidence>
<evidence type="ECO:0000256" key="7">
    <source>
        <dbReference type="ARBA" id="ARBA00023237"/>
    </source>
</evidence>
<keyword evidence="7 8" id="KW-0998">Cell outer membrane</keyword>
<evidence type="ECO:0000313" key="13">
    <source>
        <dbReference type="EMBL" id="EGD58042.1"/>
    </source>
</evidence>
<gene>
    <name evidence="13" type="ORF">Y88_0094</name>
</gene>
<keyword evidence="2 8" id="KW-0813">Transport</keyword>
<evidence type="ECO:0000256" key="5">
    <source>
        <dbReference type="ARBA" id="ARBA00023077"/>
    </source>
</evidence>
<evidence type="ECO:0000256" key="2">
    <source>
        <dbReference type="ARBA" id="ARBA00022448"/>
    </source>
</evidence>
<keyword evidence="13" id="KW-0675">Receptor</keyword>
<dbReference type="STRING" id="983920.Y88_0094"/>
<evidence type="ECO:0000256" key="1">
    <source>
        <dbReference type="ARBA" id="ARBA00004571"/>
    </source>
</evidence>
<organism evidence="13 14">
    <name type="scientific">Novosphingobium nitrogenifigens DSM 19370</name>
    <dbReference type="NCBI Taxonomy" id="983920"/>
    <lineage>
        <taxon>Bacteria</taxon>
        <taxon>Pseudomonadati</taxon>
        <taxon>Pseudomonadota</taxon>
        <taxon>Alphaproteobacteria</taxon>
        <taxon>Sphingomonadales</taxon>
        <taxon>Sphingomonadaceae</taxon>
        <taxon>Novosphingobium</taxon>
    </lineage>
</organism>
<feature type="region of interest" description="Disordered" evidence="10">
    <location>
        <begin position="1"/>
        <end position="30"/>
    </location>
</feature>
<comment type="similarity">
    <text evidence="8 9">Belongs to the TonB-dependent receptor family.</text>
</comment>
<keyword evidence="3 8" id="KW-1134">Transmembrane beta strand</keyword>
<dbReference type="Pfam" id="PF07715">
    <property type="entry name" value="Plug"/>
    <property type="match status" value="1"/>
</dbReference>
<dbReference type="Pfam" id="PF00593">
    <property type="entry name" value="TonB_dep_Rec_b-barrel"/>
    <property type="match status" value="1"/>
</dbReference>
<protein>
    <submittedName>
        <fullName evidence="13">TonB-dependent receptor</fullName>
    </submittedName>
</protein>
<evidence type="ECO:0000256" key="4">
    <source>
        <dbReference type="ARBA" id="ARBA00022692"/>
    </source>
</evidence>
<keyword evidence="5 9" id="KW-0798">TonB box</keyword>
<dbReference type="InterPro" id="IPR000531">
    <property type="entry name" value="Beta-barrel_TonB"/>
</dbReference>
<reference evidence="13 14" key="1">
    <citation type="journal article" date="2012" name="J. Bacteriol.">
        <title>Draft Genome Sequence of Novosphingobium nitrogenifigens Y88T.</title>
        <authorList>
            <person name="Strabala T.J."/>
            <person name="Macdonald L."/>
            <person name="Liu V."/>
            <person name="Smit A.M."/>
        </authorList>
    </citation>
    <scope>NUCLEOTIDE SEQUENCE [LARGE SCALE GENOMIC DNA]</scope>
    <source>
        <strain evidence="13 14">DSM 19370</strain>
    </source>
</reference>
<proteinExistence type="inferred from homology"/>
<evidence type="ECO:0000256" key="3">
    <source>
        <dbReference type="ARBA" id="ARBA00022452"/>
    </source>
</evidence>
<dbReference type="eggNOG" id="COG4771">
    <property type="taxonomic scope" value="Bacteria"/>
</dbReference>
<feature type="domain" description="TonB-dependent receptor-like beta-barrel" evidence="11">
    <location>
        <begin position="291"/>
        <end position="787"/>
    </location>
</feature>
<dbReference type="HOGENOM" id="CLU_010745_1_1_5"/>
<comment type="caution">
    <text evidence="13">The sequence shown here is derived from an EMBL/GenBank/DDBJ whole genome shotgun (WGS) entry which is preliminary data.</text>
</comment>
<keyword evidence="6 8" id="KW-0472">Membrane</keyword>
<sequence length="827" mass="88864">MTQAGMARAATAEAPETTPPSADTAPAETPADASGIVVTGLRGVHLRSLTQSPAPVDVVQGSQITQAGRAEFGEALARLLPSINFVNNQAGVTSIVRPIVNRGLGPAYTLVLVNGKRRHNSAQITAGTGDNSGVNPTDFDLIPQGLVGQVEVLKDSAAAQYGSDAVAGVVNVKLRNADHGFGAQFTAGSLYQGQGELQSWKAQADAGFKLGDGGFLHISADGRHRGMAWWNFPATNGNFYGSATAPDAAAQAKNATWNRDGAHNGDPRIDAWDVAYNARLPISDTVALYSFGTYGQRLSAAGNNVRRENGQASFDSLFPNGYIPINNISENDWQFVLGADGDLSGWKWDLSTSYGRDRAHHFSELTINPSLGPNGPTSFGNLATYKFKEWVSNLDATKSYDIGLAKPLQVSFGAEYRYDTFRTVAGDPDGYRNGSYIYQSGDQFEDVNVGKYALVGAQSSFTIRPSEEALIHRGVLSGYGDIGLYPLRRWYIGVAGRVEHYSDASGTTVGGKFNSRFDFTSHFALRGTIGTGFRAPSLSQIAYAQTDNRTTILNGNIVPALSVLARNDSPLARALGATNLKPEKSVNFGFGAVWEINRDISITADAYQVTVKHHIIRTGNLYGANVRAALLANGYTGTEYVTYFTNAVDTRSRGLDVVINGRHNFDRFGKLDLTASFNWNKAVIQKIADTPGAIGSLDSGFYFFGRDRQGELSVGNPQTKLVLTANWALHPVNVNVQTTRYGELTYWRSQFSSQDLRYGAKWVTDIDIGVDVTRFAKLSVGAANVFNVRPDAAGPIDANTGVASLVYGPSPFAPSGGYYYGRVSVNF</sequence>
<dbReference type="PROSITE" id="PS52016">
    <property type="entry name" value="TONB_DEPENDENT_REC_3"/>
    <property type="match status" value="1"/>
</dbReference>
<dbReference type="InterPro" id="IPR037066">
    <property type="entry name" value="Plug_dom_sf"/>
</dbReference>
<dbReference type="AlphaFoldDB" id="F1ZBH1"/>
<dbReference type="Gene3D" id="2.170.130.10">
    <property type="entry name" value="TonB-dependent receptor, plug domain"/>
    <property type="match status" value="1"/>
</dbReference>
<evidence type="ECO:0000256" key="10">
    <source>
        <dbReference type="SAM" id="MobiDB-lite"/>
    </source>
</evidence>
<dbReference type="InParanoid" id="F1ZBH1"/>
<dbReference type="InterPro" id="IPR012910">
    <property type="entry name" value="Plug_dom"/>
</dbReference>
<evidence type="ECO:0000256" key="8">
    <source>
        <dbReference type="PROSITE-ProRule" id="PRU01360"/>
    </source>
</evidence>
<keyword evidence="4 8" id="KW-0812">Transmembrane</keyword>
<feature type="domain" description="TonB-dependent receptor plug" evidence="12">
    <location>
        <begin position="50"/>
        <end position="169"/>
    </location>
</feature>
<dbReference type="EMBL" id="AEWJ01000044">
    <property type="protein sequence ID" value="EGD58042.1"/>
    <property type="molecule type" value="Genomic_DNA"/>
</dbReference>
<feature type="compositionally biased region" description="Low complexity" evidence="10">
    <location>
        <begin position="9"/>
        <end position="30"/>
    </location>
</feature>
<dbReference type="SUPFAM" id="SSF56935">
    <property type="entry name" value="Porins"/>
    <property type="match status" value="1"/>
</dbReference>
<keyword evidence="14" id="KW-1185">Reference proteome</keyword>
<evidence type="ECO:0000313" key="14">
    <source>
        <dbReference type="Proteomes" id="UP000004728"/>
    </source>
</evidence>
<dbReference type="InterPro" id="IPR036942">
    <property type="entry name" value="Beta-barrel_TonB_sf"/>
</dbReference>
<evidence type="ECO:0000256" key="9">
    <source>
        <dbReference type="RuleBase" id="RU003357"/>
    </source>
</evidence>